<dbReference type="NCBIfam" id="NF004283">
    <property type="entry name" value="PRK05692.1"/>
    <property type="match status" value="1"/>
</dbReference>
<protein>
    <submittedName>
        <fullName evidence="7">Hydroxymethylglutaryl-CoA lyase</fullName>
    </submittedName>
</protein>
<organism evidence="7">
    <name type="scientific">Halomonas sp. RT37</name>
    <dbReference type="NCBI Taxonomy" id="2950872"/>
    <lineage>
        <taxon>Bacteria</taxon>
        <taxon>Pseudomonadati</taxon>
        <taxon>Pseudomonadota</taxon>
        <taxon>Gammaproteobacteria</taxon>
        <taxon>Oceanospirillales</taxon>
        <taxon>Halomonadaceae</taxon>
        <taxon>Halomonas</taxon>
    </lineage>
</organism>
<evidence type="ECO:0000259" key="6">
    <source>
        <dbReference type="PROSITE" id="PS50991"/>
    </source>
</evidence>
<dbReference type="PROSITE" id="PS00815">
    <property type="entry name" value="AIPM_HOMOCIT_SYNTH_1"/>
    <property type="match status" value="1"/>
</dbReference>
<dbReference type="PROSITE" id="PS50991">
    <property type="entry name" value="PYR_CT"/>
    <property type="match status" value="1"/>
</dbReference>
<dbReference type="FunFam" id="3.20.20.70:FF:000071">
    <property type="entry name" value="Hydroxymethylglutaryl-CoA lyase"/>
    <property type="match status" value="1"/>
</dbReference>
<evidence type="ECO:0000256" key="1">
    <source>
        <dbReference type="ARBA" id="ARBA00009405"/>
    </source>
</evidence>
<evidence type="ECO:0000256" key="5">
    <source>
        <dbReference type="RuleBase" id="RU003523"/>
    </source>
</evidence>
<dbReference type="GO" id="GO:0046951">
    <property type="term" value="P:ketone body biosynthetic process"/>
    <property type="evidence" value="ECO:0007669"/>
    <property type="project" value="TreeGrafter"/>
</dbReference>
<keyword evidence="4 7" id="KW-0456">Lyase</keyword>
<dbReference type="GO" id="GO:0006552">
    <property type="term" value="P:L-leucine catabolic process"/>
    <property type="evidence" value="ECO:0007669"/>
    <property type="project" value="TreeGrafter"/>
</dbReference>
<dbReference type="InterPro" id="IPR043594">
    <property type="entry name" value="HMGL"/>
</dbReference>
<dbReference type="PANTHER" id="PTHR42738:SF7">
    <property type="entry name" value="HYDROXYMETHYLGLUTARYL-COA LYASE"/>
    <property type="match status" value="1"/>
</dbReference>
<keyword evidence="3" id="KW-0479">Metal-binding</keyword>
<dbReference type="RefSeq" id="WP_253554310.1">
    <property type="nucleotide sequence ID" value="NZ_CP098827.1"/>
</dbReference>
<name>A0AAU7KIP3_9GAMM</name>
<keyword evidence="2 5" id="KW-0808">Transferase</keyword>
<reference evidence="7" key="1">
    <citation type="submission" date="2022-06" db="EMBL/GenBank/DDBJ databases">
        <title>A novel DMS-producing enzyme.</title>
        <authorList>
            <person name="Zhang Y."/>
        </authorList>
    </citation>
    <scope>NUCLEOTIDE SEQUENCE</scope>
    <source>
        <strain evidence="7">RT37</strain>
    </source>
</reference>
<evidence type="ECO:0000256" key="4">
    <source>
        <dbReference type="ARBA" id="ARBA00023239"/>
    </source>
</evidence>
<feature type="domain" description="Pyruvate carboxyltransferase" evidence="6">
    <location>
        <begin position="13"/>
        <end position="280"/>
    </location>
</feature>
<dbReference type="GO" id="GO:0004419">
    <property type="term" value="F:hydroxymethylglutaryl-CoA lyase activity"/>
    <property type="evidence" value="ECO:0007669"/>
    <property type="project" value="TreeGrafter"/>
</dbReference>
<dbReference type="Pfam" id="PF00682">
    <property type="entry name" value="HMGL-like"/>
    <property type="match status" value="1"/>
</dbReference>
<dbReference type="GO" id="GO:0046912">
    <property type="term" value="F:acyltransferase activity, acyl groups converted into alkyl on transfer"/>
    <property type="evidence" value="ECO:0007669"/>
    <property type="project" value="InterPro"/>
</dbReference>
<dbReference type="InterPro" id="IPR000891">
    <property type="entry name" value="PYR_CT"/>
</dbReference>
<dbReference type="GO" id="GO:0046872">
    <property type="term" value="F:metal ion binding"/>
    <property type="evidence" value="ECO:0007669"/>
    <property type="project" value="UniProtKB-KW"/>
</dbReference>
<sequence>MTSSPPQRAPARIELTEVGLRDGLQNEARVLSTEHKLELLHGLHRAGLRRFELTSFVSPRAVPALADAAELVAAAKGLADARFSALVPNLRGAERALEVGIDRVVLFVSASETHNARNVNRSIDASLAGFADIVERLSGSGIEVQGAIATAFGCPFEGDLPAGRIGELARRLGELGIDDLTLGDTTGMATPAVVSRVVGEIAEQAPAARPILHFHNTRGLALANVMQGLSLGVTRYESAVGGLGGCPFAPGASGNLATEELIYLLEELGHDTGVSLESLIEVAGLAARRLERAPGSQLARAGTRLRLHRPDAVPTAKG</sequence>
<evidence type="ECO:0000256" key="3">
    <source>
        <dbReference type="ARBA" id="ARBA00022723"/>
    </source>
</evidence>
<gene>
    <name evidence="7" type="ORF">NFG58_19545</name>
</gene>
<dbReference type="InterPro" id="IPR002034">
    <property type="entry name" value="AIPM/Hcit_synth_CS"/>
</dbReference>
<proteinExistence type="inferred from homology"/>
<comment type="similarity">
    <text evidence="5">Belongs to the alpha-IPM synthase/homocitrate synthase family.</text>
</comment>
<accession>A0AAU7KIP3</accession>
<dbReference type="CDD" id="cd07938">
    <property type="entry name" value="DRE_TIM_HMGL"/>
    <property type="match status" value="1"/>
</dbReference>
<dbReference type="SUPFAM" id="SSF51569">
    <property type="entry name" value="Aldolase"/>
    <property type="match status" value="1"/>
</dbReference>
<dbReference type="Gene3D" id="3.20.20.70">
    <property type="entry name" value="Aldolase class I"/>
    <property type="match status" value="1"/>
</dbReference>
<dbReference type="PANTHER" id="PTHR42738">
    <property type="entry name" value="HYDROXYMETHYLGLUTARYL-COA LYASE"/>
    <property type="match status" value="1"/>
</dbReference>
<dbReference type="EMBL" id="CP098827">
    <property type="protein sequence ID" value="XBO70768.1"/>
    <property type="molecule type" value="Genomic_DNA"/>
</dbReference>
<evidence type="ECO:0000256" key="2">
    <source>
        <dbReference type="ARBA" id="ARBA00022679"/>
    </source>
</evidence>
<dbReference type="InterPro" id="IPR013785">
    <property type="entry name" value="Aldolase_TIM"/>
</dbReference>
<comment type="similarity">
    <text evidence="1">Belongs to the HMG-CoA lyase family.</text>
</comment>
<evidence type="ECO:0000313" key="7">
    <source>
        <dbReference type="EMBL" id="XBO70768.1"/>
    </source>
</evidence>
<dbReference type="AlphaFoldDB" id="A0AAU7KIP3"/>